<sequence>MKYFEEAKHLWKTYVPKQGQSETVQGELIRAIEKLRDEAQRNGNGNWDRCFDIFCDFLETTLCYSGVFNMLQKMKIRSNIKRLRKYNDPYLEDDIYDDLTDRVVDWYFKNQDPIFKPYDPNQYR</sequence>
<name>A0ABT2UH63_9BACL</name>
<dbReference type="RefSeq" id="WP_262685213.1">
    <property type="nucleotide sequence ID" value="NZ_JAOQIO010000073.1"/>
</dbReference>
<dbReference type="Proteomes" id="UP001652445">
    <property type="component" value="Unassembled WGS sequence"/>
</dbReference>
<gene>
    <name evidence="1" type="ORF">OB236_17920</name>
</gene>
<proteinExistence type="predicted"/>
<evidence type="ECO:0000313" key="1">
    <source>
        <dbReference type="EMBL" id="MCU6793984.1"/>
    </source>
</evidence>
<accession>A0ABT2UH63</accession>
<organism evidence="1 2">
    <name type="scientific">Paenibacillus baimaensis</name>
    <dbReference type="NCBI Taxonomy" id="2982185"/>
    <lineage>
        <taxon>Bacteria</taxon>
        <taxon>Bacillati</taxon>
        <taxon>Bacillota</taxon>
        <taxon>Bacilli</taxon>
        <taxon>Bacillales</taxon>
        <taxon>Paenibacillaceae</taxon>
        <taxon>Paenibacillus</taxon>
    </lineage>
</organism>
<keyword evidence="2" id="KW-1185">Reference proteome</keyword>
<reference evidence="1 2" key="1">
    <citation type="submission" date="2022-09" db="EMBL/GenBank/DDBJ databases">
        <authorList>
            <person name="Han X.L."/>
            <person name="Wang Q."/>
            <person name="Lu T."/>
        </authorList>
    </citation>
    <scope>NUCLEOTIDE SEQUENCE [LARGE SCALE GENOMIC DNA]</scope>
    <source>
        <strain evidence="1 2">WQ 127069</strain>
    </source>
</reference>
<evidence type="ECO:0000313" key="2">
    <source>
        <dbReference type="Proteomes" id="UP001652445"/>
    </source>
</evidence>
<dbReference type="EMBL" id="JAOQIO010000073">
    <property type="protein sequence ID" value="MCU6793984.1"/>
    <property type="molecule type" value="Genomic_DNA"/>
</dbReference>
<protein>
    <submittedName>
        <fullName evidence="1">Uncharacterized protein</fullName>
    </submittedName>
</protein>
<comment type="caution">
    <text evidence="1">The sequence shown here is derived from an EMBL/GenBank/DDBJ whole genome shotgun (WGS) entry which is preliminary data.</text>
</comment>